<name>A0A3L8D9C4_OOCBI</name>
<dbReference type="EMBL" id="QOIP01000011">
    <property type="protein sequence ID" value="RLU16479.1"/>
    <property type="molecule type" value="Genomic_DNA"/>
</dbReference>
<dbReference type="Gene3D" id="3.60.10.10">
    <property type="entry name" value="Endonuclease/exonuclease/phosphatase"/>
    <property type="match status" value="1"/>
</dbReference>
<reference evidence="2" key="2">
    <citation type="submission" date="2018-07" db="EMBL/GenBank/DDBJ databases">
        <authorList>
            <person name="Mckenzie S.K."/>
            <person name="Kronauer D.J.C."/>
        </authorList>
    </citation>
    <scope>NUCLEOTIDE SEQUENCE</scope>
    <source>
        <strain evidence="2">Clonal line C1</strain>
    </source>
</reference>
<dbReference type="AlphaFoldDB" id="A0A3L8D9C4"/>
<protein>
    <recommendedName>
        <fullName evidence="1">Reverse transcriptase domain-containing protein</fullName>
    </recommendedName>
</protein>
<dbReference type="OrthoDB" id="7699669at2759"/>
<gene>
    <name evidence="2" type="ORF">DMN91_010547</name>
</gene>
<sequence>MDSIDCSHLNLCHVNCQSLFAHLDEFRAFFGRTQYHVVCVSKSWLRPEMSNDVVALPGYRLFRRDRVGKRGGGVAFYLASMLHAKIVRCSSEEYCGKPEFIVVEILAANASKLLLAVVYRPHCGDFNADLGVKSYDSGQILEFVGCHNLYLVPYKETHVTGGVELERRSCRMVFSRDFRSFDEVGFLHNLEALNWGSLYETDDIDNKIEILNRHLISTFDVHAPERLIVMKNLPAPWMSGEIRRRMQERNAARRRWRRSRCDALYKRLRLLRNEVQCLIREAKYYLESFKEIKDSKEFWSKFRHLGLIRAKKSDCPLEFSVDDLNEYFVTANGPCKERSESIYLSDPVYSDSKFYLRHITPADAMTVLLRSKSQAMGVDRLPSKLIHIALPCILPVLTHIFNFSLLNGVFPNIWKETIVVPLPKTRTPDSLQHFRPISILCCISKALERLVARQAVDFLEQQGSFDPFQSAYRRGHSTQTALIRVMDDIRSAADDRRLTVSVFFNFSKAFDCVSHETLIDKLRTLDFSSSALRWFCSYLD</sequence>
<dbReference type="Pfam" id="PF00078">
    <property type="entry name" value="RVT_1"/>
    <property type="match status" value="1"/>
</dbReference>
<feature type="domain" description="Reverse transcriptase" evidence="1">
    <location>
        <begin position="431"/>
        <end position="535"/>
    </location>
</feature>
<accession>A0A3L8D9C4</accession>
<evidence type="ECO:0000259" key="1">
    <source>
        <dbReference type="Pfam" id="PF00078"/>
    </source>
</evidence>
<evidence type="ECO:0000313" key="2">
    <source>
        <dbReference type="EMBL" id="RLU16479.1"/>
    </source>
</evidence>
<dbReference type="InterPro" id="IPR000477">
    <property type="entry name" value="RT_dom"/>
</dbReference>
<dbReference type="InterPro" id="IPR036691">
    <property type="entry name" value="Endo/exonu/phosph_ase_sf"/>
</dbReference>
<reference evidence="2" key="1">
    <citation type="journal article" date="2018" name="Genome Res.">
        <title>The genomic architecture and molecular evolution of ant odorant receptors.</title>
        <authorList>
            <person name="McKenzie S.K."/>
            <person name="Kronauer D.J.C."/>
        </authorList>
    </citation>
    <scope>NUCLEOTIDE SEQUENCE [LARGE SCALE GENOMIC DNA]</scope>
    <source>
        <strain evidence="2">Clonal line C1</strain>
    </source>
</reference>
<dbReference type="SUPFAM" id="SSF56219">
    <property type="entry name" value="DNase I-like"/>
    <property type="match status" value="1"/>
</dbReference>
<dbReference type="PANTHER" id="PTHR47510">
    <property type="entry name" value="REVERSE TRANSCRIPTASE DOMAIN-CONTAINING PROTEIN"/>
    <property type="match status" value="1"/>
</dbReference>
<dbReference type="PANTHER" id="PTHR47510:SF3">
    <property type="entry name" value="ENDO_EXONUCLEASE_PHOSPHATASE DOMAIN-CONTAINING PROTEIN"/>
    <property type="match status" value="1"/>
</dbReference>
<comment type="caution">
    <text evidence="2">The sequence shown here is derived from an EMBL/GenBank/DDBJ whole genome shotgun (WGS) entry which is preliminary data.</text>
</comment>
<organism evidence="2">
    <name type="scientific">Ooceraea biroi</name>
    <name type="common">Clonal raider ant</name>
    <name type="synonym">Cerapachys biroi</name>
    <dbReference type="NCBI Taxonomy" id="2015173"/>
    <lineage>
        <taxon>Eukaryota</taxon>
        <taxon>Metazoa</taxon>
        <taxon>Ecdysozoa</taxon>
        <taxon>Arthropoda</taxon>
        <taxon>Hexapoda</taxon>
        <taxon>Insecta</taxon>
        <taxon>Pterygota</taxon>
        <taxon>Neoptera</taxon>
        <taxon>Endopterygota</taxon>
        <taxon>Hymenoptera</taxon>
        <taxon>Apocrita</taxon>
        <taxon>Aculeata</taxon>
        <taxon>Formicoidea</taxon>
        <taxon>Formicidae</taxon>
        <taxon>Dorylinae</taxon>
        <taxon>Ooceraea</taxon>
    </lineage>
</organism>
<proteinExistence type="predicted"/>
<dbReference type="Proteomes" id="UP000279307">
    <property type="component" value="Chromosome 11"/>
</dbReference>